<name>A0AAD5VG49_9AGAR</name>
<evidence type="ECO:0000313" key="1">
    <source>
        <dbReference type="EMBL" id="KAJ3557755.1"/>
    </source>
</evidence>
<comment type="caution">
    <text evidence="1">The sequence shown here is derived from an EMBL/GenBank/DDBJ whole genome shotgun (WGS) entry which is preliminary data.</text>
</comment>
<dbReference type="AlphaFoldDB" id="A0AAD5VG49"/>
<gene>
    <name evidence="1" type="ORF">NP233_g11661</name>
</gene>
<dbReference type="EMBL" id="JANIEX010001453">
    <property type="protein sequence ID" value="KAJ3557755.1"/>
    <property type="molecule type" value="Genomic_DNA"/>
</dbReference>
<organism evidence="1 2">
    <name type="scientific">Leucocoprinus birnbaumii</name>
    <dbReference type="NCBI Taxonomy" id="56174"/>
    <lineage>
        <taxon>Eukaryota</taxon>
        <taxon>Fungi</taxon>
        <taxon>Dikarya</taxon>
        <taxon>Basidiomycota</taxon>
        <taxon>Agaricomycotina</taxon>
        <taxon>Agaricomycetes</taxon>
        <taxon>Agaricomycetidae</taxon>
        <taxon>Agaricales</taxon>
        <taxon>Agaricineae</taxon>
        <taxon>Agaricaceae</taxon>
        <taxon>Leucocoprinus</taxon>
    </lineage>
</organism>
<sequence length="276" mass="32074">MADLFTTHLTRVTHSPSEFTARCNEMYRAEEYDEFIRCALTGEYKDEDGFSHQAFIDLNKNYLLDDDDLCIHRDYDSALGFSQEILVNGPLSVCSVPHTGCELADNIHLEYPGLGDGNSVPYHKIPNFQLGTYGPRCSINVFFPELWSKERGHGSRPHILTQRERDLWYRQGFRRAIRALGTDLIASEFPATLETETERGRKRNGHIAWGTKIVDKRYLPLLADQIRHEISSNGDLRIWLIHRSCDGYYYYYYHFLFRFEAEVQLLLLVSSTTFEL</sequence>
<proteinExistence type="predicted"/>
<keyword evidence="2" id="KW-1185">Reference proteome</keyword>
<evidence type="ECO:0000313" key="2">
    <source>
        <dbReference type="Proteomes" id="UP001213000"/>
    </source>
</evidence>
<protein>
    <submittedName>
        <fullName evidence="1">Uncharacterized protein</fullName>
    </submittedName>
</protein>
<dbReference type="Proteomes" id="UP001213000">
    <property type="component" value="Unassembled WGS sequence"/>
</dbReference>
<accession>A0AAD5VG49</accession>
<reference evidence="1" key="1">
    <citation type="submission" date="2022-07" db="EMBL/GenBank/DDBJ databases">
        <title>Genome Sequence of Leucocoprinus birnbaumii.</title>
        <authorList>
            <person name="Buettner E."/>
        </authorList>
    </citation>
    <scope>NUCLEOTIDE SEQUENCE</scope>
    <source>
        <strain evidence="1">VT141</strain>
    </source>
</reference>